<keyword evidence="2" id="KW-0413">Isomerase</keyword>
<evidence type="ECO:0000259" key="1">
    <source>
        <dbReference type="Pfam" id="PF01050"/>
    </source>
</evidence>
<name>A0A0G0GB93_9BACT</name>
<protein>
    <submittedName>
        <fullName evidence="2">Mannose-6-phosphate isomerase, type II</fullName>
    </submittedName>
</protein>
<feature type="domain" description="Mannose-6-phosphate isomerase type II C-terminal" evidence="1">
    <location>
        <begin position="6"/>
        <end position="109"/>
    </location>
</feature>
<dbReference type="GO" id="GO:0009298">
    <property type="term" value="P:GDP-mannose biosynthetic process"/>
    <property type="evidence" value="ECO:0007669"/>
    <property type="project" value="TreeGrafter"/>
</dbReference>
<dbReference type="CDD" id="cd02213">
    <property type="entry name" value="cupin_PMI_typeII_C"/>
    <property type="match status" value="1"/>
</dbReference>
<proteinExistence type="predicted"/>
<dbReference type="GO" id="GO:0016853">
    <property type="term" value="F:isomerase activity"/>
    <property type="evidence" value="ECO:0007669"/>
    <property type="project" value="UniProtKB-KW"/>
</dbReference>
<reference evidence="2 3" key="1">
    <citation type="journal article" date="2015" name="Nature">
        <title>rRNA introns, odd ribosomes, and small enigmatic genomes across a large radiation of phyla.</title>
        <authorList>
            <person name="Brown C.T."/>
            <person name="Hug L.A."/>
            <person name="Thomas B.C."/>
            <person name="Sharon I."/>
            <person name="Castelle C.J."/>
            <person name="Singh A."/>
            <person name="Wilkins M.J."/>
            <person name="Williams K.H."/>
            <person name="Banfield J.F."/>
        </authorList>
    </citation>
    <scope>NUCLEOTIDE SEQUENCE [LARGE SCALE GENOMIC DNA]</scope>
</reference>
<dbReference type="InterPro" id="IPR051161">
    <property type="entry name" value="Mannose-6P_isomerase_type2"/>
</dbReference>
<dbReference type="InterPro" id="IPR001538">
    <property type="entry name" value="Man6P_isomerase-2_C"/>
</dbReference>
<evidence type="ECO:0000313" key="3">
    <source>
        <dbReference type="Proteomes" id="UP000034798"/>
    </source>
</evidence>
<dbReference type="EMBL" id="LBQZ01000009">
    <property type="protein sequence ID" value="KKP88992.1"/>
    <property type="molecule type" value="Genomic_DNA"/>
</dbReference>
<sequence length="114" mass="13439">MKTFIIKRPWGQFDQFTQSEVVTVKILSVNPDTSLSLQYHNHRDEFWRVISGHPLLTIGENKIKANPGDEFTILRKEKHRIEAKDDAVQILEISYDDHFDENDIVRIEDKYGRI</sequence>
<dbReference type="PANTHER" id="PTHR46390">
    <property type="entry name" value="MANNOSE-1-PHOSPHATE GUANYLYLTRANSFERASE"/>
    <property type="match status" value="1"/>
</dbReference>
<dbReference type="PANTHER" id="PTHR46390:SF1">
    <property type="entry name" value="MANNOSE-1-PHOSPHATE GUANYLYLTRANSFERASE"/>
    <property type="match status" value="1"/>
</dbReference>
<gene>
    <name evidence="2" type="ORF">UR91_C0009G0006</name>
</gene>
<organism evidence="2 3">
    <name type="scientific">Candidatus Nomurabacteria bacterium GW2011_GWC2_35_8</name>
    <dbReference type="NCBI Taxonomy" id="1618752"/>
    <lineage>
        <taxon>Bacteria</taxon>
        <taxon>Candidatus Nomuraibacteriota</taxon>
    </lineage>
</organism>
<dbReference type="SUPFAM" id="SSF51182">
    <property type="entry name" value="RmlC-like cupins"/>
    <property type="match status" value="1"/>
</dbReference>
<comment type="caution">
    <text evidence="2">The sequence shown here is derived from an EMBL/GenBank/DDBJ whole genome shotgun (WGS) entry which is preliminary data.</text>
</comment>
<dbReference type="GO" id="GO:0004475">
    <property type="term" value="F:mannose-1-phosphate guanylyltransferase (GTP) activity"/>
    <property type="evidence" value="ECO:0007669"/>
    <property type="project" value="TreeGrafter"/>
</dbReference>
<dbReference type="Proteomes" id="UP000034798">
    <property type="component" value="Unassembled WGS sequence"/>
</dbReference>
<accession>A0A0G0GB93</accession>
<dbReference type="GO" id="GO:0005976">
    <property type="term" value="P:polysaccharide metabolic process"/>
    <property type="evidence" value="ECO:0007669"/>
    <property type="project" value="InterPro"/>
</dbReference>
<evidence type="ECO:0000313" key="2">
    <source>
        <dbReference type="EMBL" id="KKP88992.1"/>
    </source>
</evidence>
<dbReference type="Pfam" id="PF01050">
    <property type="entry name" value="MannoseP_isomer"/>
    <property type="match status" value="1"/>
</dbReference>
<dbReference type="Gene3D" id="2.60.120.10">
    <property type="entry name" value="Jelly Rolls"/>
    <property type="match status" value="1"/>
</dbReference>
<dbReference type="AlphaFoldDB" id="A0A0G0GB93"/>
<dbReference type="InterPro" id="IPR011051">
    <property type="entry name" value="RmlC_Cupin_sf"/>
</dbReference>
<dbReference type="InterPro" id="IPR014710">
    <property type="entry name" value="RmlC-like_jellyroll"/>
</dbReference>